<evidence type="ECO:0000256" key="2">
    <source>
        <dbReference type="ARBA" id="ARBA00000083"/>
    </source>
</evidence>
<sequence>MYGHFYHSVKRQRNHCYQNLTIMRILVTGAAGFIGSHTTLELVEAGYDVMCIDNFSNSVSDDKGNAVSLLRVAELVGKPIPFERCDVCDLEKLDAVFAKGHFDGLIHLAALKAVGESVAMPYEYYSNNLIASLNLVKMCQKYNVKNFIFSSSATVYGVPKELPITESCPTGQGITNPYGQTKYMMEQILIDVGKAHPDWNIVLLRYFNPVGAHPSGRIGEDPRGIPNNLMPFVSQVAIGKLPVLKIFGDKWDTPDGTGVRDFIHIVDLARGHVKALDRIRKEGHIGTEIYNLGTGTGYSVKEMVAAFEKASDRKIPTEIGEPRTGDVAAVYCDPSLALKMLGWKAEFGLEEMSRDLWHWQSMNPNGFSQELLCNMSLNVGVLGHVDSGKTTLTRALAEIASTAAFDKHAESGGRRNTLDLGRLKTTRNKSVITLAVALEAHSVLRAVCLAICESDVKFSSLIVSGRRLALIDCPGHAGLIRAVLSASTVFDMAIVVVEASSGIQPQTAEHLLLCSIFCPKRVIVVLNKIDLVKENEIPSITKKVRKAIIALGIAEESPIVPLSLLKIEENTLHELMCVLTKSVYEPLRENSGRRQCRKSLSFIIERYGYYMAQHLTERYENPQFETACTLLISK</sequence>
<gene>
    <name evidence="12" type="primary">Necator_chrI.g2185</name>
    <name evidence="12" type="ORF">RB195_006058</name>
</gene>
<proteinExistence type="predicted"/>
<dbReference type="Gene3D" id="3.40.50.720">
    <property type="entry name" value="NAD(P)-binding Rossmann-like Domain"/>
    <property type="match status" value="1"/>
</dbReference>
<evidence type="ECO:0000256" key="1">
    <source>
        <dbReference type="ARBA" id="ARBA00000014"/>
    </source>
</evidence>
<dbReference type="InterPro" id="IPR000795">
    <property type="entry name" value="T_Tr_GTP-bd_dom"/>
</dbReference>
<evidence type="ECO:0000256" key="8">
    <source>
        <dbReference type="ARBA" id="ARBA00023144"/>
    </source>
</evidence>
<dbReference type="InterPro" id="IPR027417">
    <property type="entry name" value="P-loop_NTPase"/>
</dbReference>
<dbReference type="PROSITE" id="PS51722">
    <property type="entry name" value="G_TR_2"/>
    <property type="match status" value="1"/>
</dbReference>
<evidence type="ECO:0000256" key="4">
    <source>
        <dbReference type="ARBA" id="ARBA00004947"/>
    </source>
</evidence>
<dbReference type="EMBL" id="JAVFWL010000001">
    <property type="protein sequence ID" value="KAK6728779.1"/>
    <property type="molecule type" value="Genomic_DNA"/>
</dbReference>
<evidence type="ECO:0000313" key="12">
    <source>
        <dbReference type="EMBL" id="KAK6728779.1"/>
    </source>
</evidence>
<accession>A0ABR1BQT7</accession>
<evidence type="ECO:0000256" key="3">
    <source>
        <dbReference type="ARBA" id="ARBA00001911"/>
    </source>
</evidence>
<dbReference type="Pfam" id="PF01370">
    <property type="entry name" value="Epimerase"/>
    <property type="match status" value="1"/>
</dbReference>
<dbReference type="PANTHER" id="PTHR43725:SF47">
    <property type="entry name" value="UDP-GLUCOSE 4-EPIMERASE"/>
    <property type="match status" value="1"/>
</dbReference>
<dbReference type="NCBIfam" id="TIGR01179">
    <property type="entry name" value="galE"/>
    <property type="match status" value="1"/>
</dbReference>
<evidence type="ECO:0000256" key="7">
    <source>
        <dbReference type="ARBA" id="ARBA00023027"/>
    </source>
</evidence>
<dbReference type="SUPFAM" id="SSF52540">
    <property type="entry name" value="P-loop containing nucleoside triphosphate hydrolases"/>
    <property type="match status" value="1"/>
</dbReference>
<dbReference type="PRINTS" id="PR00315">
    <property type="entry name" value="ELONGATNFCT"/>
</dbReference>
<dbReference type="InterPro" id="IPR036291">
    <property type="entry name" value="NAD(P)-bd_dom_sf"/>
</dbReference>
<comment type="catalytic activity">
    <reaction evidence="2">
        <text>UDP-alpha-D-glucose = UDP-alpha-D-galactose</text>
        <dbReference type="Rhea" id="RHEA:22168"/>
        <dbReference type="ChEBI" id="CHEBI:58885"/>
        <dbReference type="ChEBI" id="CHEBI:66914"/>
        <dbReference type="EC" id="5.1.3.2"/>
    </reaction>
</comment>
<keyword evidence="9" id="KW-0413">Isomerase</keyword>
<reference evidence="12 13" key="1">
    <citation type="submission" date="2023-08" db="EMBL/GenBank/DDBJ databases">
        <title>A Necator americanus chromosomal reference genome.</title>
        <authorList>
            <person name="Ilik V."/>
            <person name="Petrzelkova K.J."/>
            <person name="Pardy F."/>
            <person name="Fuh T."/>
            <person name="Niatou-Singa F.S."/>
            <person name="Gouil Q."/>
            <person name="Baker L."/>
            <person name="Ritchie M.E."/>
            <person name="Jex A.R."/>
            <person name="Gazzola D."/>
            <person name="Li H."/>
            <person name="Toshio Fujiwara R."/>
            <person name="Zhan B."/>
            <person name="Aroian R.V."/>
            <person name="Pafco B."/>
            <person name="Schwarz E.M."/>
        </authorList>
    </citation>
    <scope>NUCLEOTIDE SEQUENCE [LARGE SCALE GENOMIC DNA]</scope>
    <source>
        <strain evidence="12 13">Aroian</strain>
        <tissue evidence="12">Whole animal</tissue>
    </source>
</reference>
<keyword evidence="7" id="KW-0520">NAD</keyword>
<keyword evidence="8" id="KW-0119">Carbohydrate metabolism</keyword>
<keyword evidence="13" id="KW-1185">Reference proteome</keyword>
<feature type="domain" description="Tr-type G" evidence="11">
    <location>
        <begin position="374"/>
        <end position="587"/>
    </location>
</feature>
<protein>
    <recommendedName>
        <fullName evidence="10">UDP-N-acetylglucosamine 4-epimerase</fullName>
        <ecNumber evidence="6">5.1.3.2</ecNumber>
        <ecNumber evidence="5">5.1.3.7</ecNumber>
    </recommendedName>
</protein>
<evidence type="ECO:0000256" key="5">
    <source>
        <dbReference type="ARBA" id="ARBA00013175"/>
    </source>
</evidence>
<dbReference type="Gene3D" id="3.90.25.10">
    <property type="entry name" value="UDP-galactose 4-epimerase, domain 1"/>
    <property type="match status" value="1"/>
</dbReference>
<name>A0ABR1BQT7_NECAM</name>
<dbReference type="InterPro" id="IPR001509">
    <property type="entry name" value="Epimerase_deHydtase"/>
</dbReference>
<dbReference type="NCBIfam" id="NF007956">
    <property type="entry name" value="PRK10675.1"/>
    <property type="match status" value="1"/>
</dbReference>
<comment type="pathway">
    <text evidence="4">Carbohydrate metabolism; galactose metabolism.</text>
</comment>
<comment type="catalytic activity">
    <reaction evidence="1">
        <text>UDP-N-acetyl-alpha-D-glucosamine = UDP-N-acetyl-alpha-D-galactosamine</text>
        <dbReference type="Rhea" id="RHEA:20517"/>
        <dbReference type="ChEBI" id="CHEBI:57705"/>
        <dbReference type="ChEBI" id="CHEBI:67138"/>
        <dbReference type="EC" id="5.1.3.7"/>
    </reaction>
</comment>
<dbReference type="PANTHER" id="PTHR43725">
    <property type="entry name" value="UDP-GLUCOSE 4-EPIMERASE"/>
    <property type="match status" value="1"/>
</dbReference>
<dbReference type="Gene3D" id="3.40.50.300">
    <property type="entry name" value="P-loop containing nucleotide triphosphate hydrolases"/>
    <property type="match status" value="1"/>
</dbReference>
<dbReference type="InterPro" id="IPR005886">
    <property type="entry name" value="UDP_G4E"/>
</dbReference>
<dbReference type="SUPFAM" id="SSF51735">
    <property type="entry name" value="NAD(P)-binding Rossmann-fold domains"/>
    <property type="match status" value="1"/>
</dbReference>
<evidence type="ECO:0000256" key="10">
    <source>
        <dbReference type="ARBA" id="ARBA00031827"/>
    </source>
</evidence>
<evidence type="ECO:0000256" key="6">
    <source>
        <dbReference type="ARBA" id="ARBA00013189"/>
    </source>
</evidence>
<dbReference type="CDD" id="cd05247">
    <property type="entry name" value="UDP_G4E_1_SDR_e"/>
    <property type="match status" value="1"/>
</dbReference>
<evidence type="ECO:0000313" key="13">
    <source>
        <dbReference type="Proteomes" id="UP001303046"/>
    </source>
</evidence>
<dbReference type="Proteomes" id="UP001303046">
    <property type="component" value="Unassembled WGS sequence"/>
</dbReference>
<comment type="cofactor">
    <cofactor evidence="3">
        <name>NAD(+)</name>
        <dbReference type="ChEBI" id="CHEBI:57540"/>
    </cofactor>
</comment>
<dbReference type="EC" id="5.1.3.7" evidence="5"/>
<dbReference type="Pfam" id="PF00009">
    <property type="entry name" value="GTP_EFTU"/>
    <property type="match status" value="1"/>
</dbReference>
<organism evidence="12 13">
    <name type="scientific">Necator americanus</name>
    <name type="common">Human hookworm</name>
    <dbReference type="NCBI Taxonomy" id="51031"/>
    <lineage>
        <taxon>Eukaryota</taxon>
        <taxon>Metazoa</taxon>
        <taxon>Ecdysozoa</taxon>
        <taxon>Nematoda</taxon>
        <taxon>Chromadorea</taxon>
        <taxon>Rhabditida</taxon>
        <taxon>Rhabditina</taxon>
        <taxon>Rhabditomorpha</taxon>
        <taxon>Strongyloidea</taxon>
        <taxon>Ancylostomatidae</taxon>
        <taxon>Bunostominae</taxon>
        <taxon>Necator</taxon>
    </lineage>
</organism>
<keyword evidence="8" id="KW-0299">Galactose metabolism</keyword>
<dbReference type="EC" id="5.1.3.2" evidence="6"/>
<comment type="caution">
    <text evidence="12">The sequence shown here is derived from an EMBL/GenBank/DDBJ whole genome shotgun (WGS) entry which is preliminary data.</text>
</comment>
<evidence type="ECO:0000259" key="11">
    <source>
        <dbReference type="PROSITE" id="PS51722"/>
    </source>
</evidence>
<evidence type="ECO:0000256" key="9">
    <source>
        <dbReference type="ARBA" id="ARBA00023235"/>
    </source>
</evidence>